<keyword evidence="2" id="KW-1185">Reference proteome</keyword>
<dbReference type="Gene3D" id="3.40.50.300">
    <property type="entry name" value="P-loop containing nucleotide triphosphate hydrolases"/>
    <property type="match status" value="1"/>
</dbReference>
<reference evidence="1 2" key="1">
    <citation type="submission" date="2023-04" db="EMBL/GenBank/DDBJ databases">
        <title>Jannaschia ovalis sp. nov., a marine bacterium isolated from sea tidal flat.</title>
        <authorList>
            <person name="Kwon D.Y."/>
            <person name="Kim J.-J."/>
        </authorList>
    </citation>
    <scope>NUCLEOTIDE SEQUENCE [LARGE SCALE GENOMIC DNA]</scope>
    <source>
        <strain evidence="1 2">GRR-S6-38</strain>
    </source>
</reference>
<dbReference type="EMBL" id="CP122537">
    <property type="protein sequence ID" value="WGH77133.1"/>
    <property type="molecule type" value="Genomic_DNA"/>
</dbReference>
<evidence type="ECO:0000313" key="2">
    <source>
        <dbReference type="Proteomes" id="UP001243420"/>
    </source>
</evidence>
<proteinExistence type="predicted"/>
<accession>A0ABY8L9T8</accession>
<dbReference type="InterPro" id="IPR027417">
    <property type="entry name" value="P-loop_NTPase"/>
</dbReference>
<name>A0ABY8L9T8_9RHOB</name>
<protein>
    <submittedName>
        <fullName evidence="1">Nodulation protein NodH</fullName>
    </submittedName>
</protein>
<dbReference type="SUPFAM" id="SSF52540">
    <property type="entry name" value="P-loop containing nucleoside triphosphate hydrolases"/>
    <property type="match status" value="1"/>
</dbReference>
<sequence>MRTGSNHLEESLNTLSDVRSFGELFNPVFIGKHNQFALFGIDMAARAADPVPLLDRVLAEDGLTGFRFFHDHDPRVLDRVLEDASIAKLVLTRNPLDSYVSLAIASRTGQWRLTNPKMAKAAQARFDPAAFDRMVAAQREFRDRLQRRLQVTGQTAFWLNYEEIGDLEVLNGLAAFLGSQDRLAEVPGKLKKQNPGAVDEKVENPDEMRAHLATLDPFALTRSVHMEPVRGPAVPSFIAAAESPLLALPLPGKSDAALRDWLTRLDGAAPTGGMTQKGLKPWMRRNKDFVSFALLRHPLARAHDAFRAVLSDTGPRASTVRRVLTNQHGIDLEGPPDVAFLGFLTFLKANLGGQSALPVAAEWATQTALLAGMAQAVLPQRLIREAEAQAELDRLADLAGRPRQPFAMPSPDWAAGQLADEIEDACIAAYRRDFMQFGFRRWKNS</sequence>
<dbReference type="Proteomes" id="UP001243420">
    <property type="component" value="Chromosome"/>
</dbReference>
<dbReference type="RefSeq" id="WP_279963697.1">
    <property type="nucleotide sequence ID" value="NZ_CP122537.1"/>
</dbReference>
<evidence type="ECO:0000313" key="1">
    <source>
        <dbReference type="EMBL" id="WGH77133.1"/>
    </source>
</evidence>
<organism evidence="1 2">
    <name type="scientific">Jannaschia ovalis</name>
    <dbReference type="NCBI Taxonomy" id="3038773"/>
    <lineage>
        <taxon>Bacteria</taxon>
        <taxon>Pseudomonadati</taxon>
        <taxon>Pseudomonadota</taxon>
        <taxon>Alphaproteobacteria</taxon>
        <taxon>Rhodobacterales</taxon>
        <taxon>Roseobacteraceae</taxon>
        <taxon>Jannaschia</taxon>
    </lineage>
</organism>
<gene>
    <name evidence="1" type="ORF">P8627_08645</name>
</gene>